<protein>
    <recommendedName>
        <fullName evidence="10">Glycine-rich protein</fullName>
    </recommendedName>
</protein>
<sequence>MFGVFEDRLEKHAVGTHTCFGFQVYFGQTELHYRVFLVLKNLEVSVNFLKKFSNLSKLSVGEKIGIGLALSDAENTDTRMFGVLKSQRSIWRLRTITDFFWAILNFIGVFFSTMFSMEKTDAYRKGSSSSKKWDGGPGGPGSGPYGGGPRGPPRGLDNVRGIDHSKFLACLWLMLWLKCWGTSSSFAVGNEM</sequence>
<dbReference type="GO" id="GO:0005794">
    <property type="term" value="C:Golgi apparatus"/>
    <property type="evidence" value="ECO:0007669"/>
    <property type="project" value="TreeGrafter"/>
</dbReference>
<evidence type="ECO:0000256" key="5">
    <source>
        <dbReference type="ARBA" id="ARBA00023136"/>
    </source>
</evidence>
<evidence type="ECO:0000256" key="1">
    <source>
        <dbReference type="ARBA" id="ARBA00004167"/>
    </source>
</evidence>
<evidence type="ECO:0000256" key="7">
    <source>
        <dbReference type="SAM" id="Phobius"/>
    </source>
</evidence>
<dbReference type="GO" id="GO:0032469">
    <property type="term" value="P:endoplasmic reticulum calcium ion homeostasis"/>
    <property type="evidence" value="ECO:0007669"/>
    <property type="project" value="TreeGrafter"/>
</dbReference>
<keyword evidence="3" id="KW-0712">Selenocysteine</keyword>
<evidence type="ECO:0008006" key="10">
    <source>
        <dbReference type="Google" id="ProtNLM"/>
    </source>
</evidence>
<accession>A0A835N3N6</accession>
<evidence type="ECO:0000256" key="4">
    <source>
        <dbReference type="ARBA" id="ARBA00022989"/>
    </source>
</evidence>
<feature type="compositionally biased region" description="Gly residues" evidence="6">
    <location>
        <begin position="135"/>
        <end position="149"/>
    </location>
</feature>
<comment type="subcellular location">
    <subcellularLocation>
        <location evidence="1">Membrane</location>
        <topology evidence="1">Single-pass membrane protein</topology>
    </subcellularLocation>
</comment>
<feature type="region of interest" description="Disordered" evidence="6">
    <location>
        <begin position="126"/>
        <end position="156"/>
    </location>
</feature>
<evidence type="ECO:0000313" key="9">
    <source>
        <dbReference type="Proteomes" id="UP000657918"/>
    </source>
</evidence>
<evidence type="ECO:0000256" key="6">
    <source>
        <dbReference type="SAM" id="MobiDB-lite"/>
    </source>
</evidence>
<dbReference type="OrthoDB" id="167295at2759"/>
<gene>
    <name evidence="8" type="ORF">SADUNF_Sadunf05G0125600</name>
</gene>
<dbReference type="AlphaFoldDB" id="A0A835N3N6"/>
<evidence type="ECO:0000313" key="8">
    <source>
        <dbReference type="EMBL" id="KAF9682598.1"/>
    </source>
</evidence>
<keyword evidence="2 7" id="KW-0812">Transmembrane</keyword>
<evidence type="ECO:0000256" key="2">
    <source>
        <dbReference type="ARBA" id="ARBA00022692"/>
    </source>
</evidence>
<proteinExistence type="predicted"/>
<name>A0A835N3N6_9ROSI</name>
<keyword evidence="4 7" id="KW-1133">Transmembrane helix</keyword>
<comment type="caution">
    <text evidence="8">The sequence shown here is derived from an EMBL/GenBank/DDBJ whole genome shotgun (WGS) entry which is preliminary data.</text>
</comment>
<dbReference type="Pfam" id="PF10961">
    <property type="entry name" value="SelK_SelG"/>
    <property type="match status" value="1"/>
</dbReference>
<dbReference type="Proteomes" id="UP000657918">
    <property type="component" value="Unassembled WGS sequence"/>
</dbReference>
<dbReference type="InterPro" id="IPR024491">
    <property type="entry name" value="Se_SelK/SelG"/>
</dbReference>
<organism evidence="8 9">
    <name type="scientific">Salix dunnii</name>
    <dbReference type="NCBI Taxonomy" id="1413687"/>
    <lineage>
        <taxon>Eukaryota</taxon>
        <taxon>Viridiplantae</taxon>
        <taxon>Streptophyta</taxon>
        <taxon>Embryophyta</taxon>
        <taxon>Tracheophyta</taxon>
        <taxon>Spermatophyta</taxon>
        <taxon>Magnoliopsida</taxon>
        <taxon>eudicotyledons</taxon>
        <taxon>Gunneridae</taxon>
        <taxon>Pentapetalae</taxon>
        <taxon>rosids</taxon>
        <taxon>fabids</taxon>
        <taxon>Malpighiales</taxon>
        <taxon>Salicaceae</taxon>
        <taxon>Saliceae</taxon>
        <taxon>Salix</taxon>
    </lineage>
</organism>
<feature type="transmembrane region" description="Helical" evidence="7">
    <location>
        <begin position="99"/>
        <end position="117"/>
    </location>
</feature>
<reference evidence="8 9" key="1">
    <citation type="submission" date="2020-10" db="EMBL/GenBank/DDBJ databases">
        <title>Plant Genome Project.</title>
        <authorList>
            <person name="Zhang R.-G."/>
        </authorList>
    </citation>
    <scope>NUCLEOTIDE SEQUENCE [LARGE SCALE GENOMIC DNA]</scope>
    <source>
        <strain evidence="8">FAFU-HL-1</strain>
        <tissue evidence="8">Leaf</tissue>
    </source>
</reference>
<dbReference type="GO" id="GO:0006816">
    <property type="term" value="P:calcium ion transport"/>
    <property type="evidence" value="ECO:0007669"/>
    <property type="project" value="TreeGrafter"/>
</dbReference>
<dbReference type="PANTHER" id="PTHR16875:SF0">
    <property type="entry name" value="SELENOPROTEIN K"/>
    <property type="match status" value="1"/>
</dbReference>
<evidence type="ECO:0000256" key="3">
    <source>
        <dbReference type="ARBA" id="ARBA00022933"/>
    </source>
</evidence>
<dbReference type="GO" id="GO:0005789">
    <property type="term" value="C:endoplasmic reticulum membrane"/>
    <property type="evidence" value="ECO:0007669"/>
    <property type="project" value="TreeGrafter"/>
</dbReference>
<dbReference type="EMBL" id="JADGMS010000005">
    <property type="protein sequence ID" value="KAF9682598.1"/>
    <property type="molecule type" value="Genomic_DNA"/>
</dbReference>
<keyword evidence="5 7" id="KW-0472">Membrane</keyword>
<keyword evidence="9" id="KW-1185">Reference proteome</keyword>
<dbReference type="PANTHER" id="PTHR16875">
    <property type="entry name" value="SELENOPROTEIN K"/>
    <property type="match status" value="1"/>
</dbReference>